<reference evidence="1 2" key="1">
    <citation type="journal article" date="2018" name="Mol. Biol. Evol.">
        <title>Broad Genomic Sampling Reveals a Smut Pathogenic Ancestry of the Fungal Clade Ustilaginomycotina.</title>
        <authorList>
            <person name="Kijpornyongpan T."/>
            <person name="Mondo S.J."/>
            <person name="Barry K."/>
            <person name="Sandor L."/>
            <person name="Lee J."/>
            <person name="Lipzen A."/>
            <person name="Pangilinan J."/>
            <person name="LaButti K."/>
            <person name="Hainaut M."/>
            <person name="Henrissat B."/>
            <person name="Grigoriev I.V."/>
            <person name="Spatafora J.W."/>
            <person name="Aime M.C."/>
        </authorList>
    </citation>
    <scope>NUCLEOTIDE SEQUENCE [LARGE SCALE GENOMIC DNA]</scope>
    <source>
        <strain evidence="1 2">SA 807</strain>
    </source>
</reference>
<evidence type="ECO:0000313" key="1">
    <source>
        <dbReference type="EMBL" id="PWN46973.1"/>
    </source>
</evidence>
<protein>
    <submittedName>
        <fullName evidence="1">Uncharacterized protein</fullName>
    </submittedName>
</protein>
<sequence length="81" mass="9172">MQVLPSLVHALPTIAPPPSRSHGEDYQCHEIRGRDEPLSRRPPPRLTPPSPSTCFLNRTGNSFPHPYVQRQGSLEELFSWT</sequence>
<accession>A0ACD0NMC2</accession>
<evidence type="ECO:0000313" key="2">
    <source>
        <dbReference type="Proteomes" id="UP000245626"/>
    </source>
</evidence>
<organism evidence="1 2">
    <name type="scientific">Violaceomyces palustris</name>
    <dbReference type="NCBI Taxonomy" id="1673888"/>
    <lineage>
        <taxon>Eukaryota</taxon>
        <taxon>Fungi</taxon>
        <taxon>Dikarya</taxon>
        <taxon>Basidiomycota</taxon>
        <taxon>Ustilaginomycotina</taxon>
        <taxon>Ustilaginomycetes</taxon>
        <taxon>Violaceomycetales</taxon>
        <taxon>Violaceomycetaceae</taxon>
        <taxon>Violaceomyces</taxon>
    </lineage>
</organism>
<gene>
    <name evidence="1" type="ORF">IE53DRAFT_279583</name>
</gene>
<dbReference type="Proteomes" id="UP000245626">
    <property type="component" value="Unassembled WGS sequence"/>
</dbReference>
<dbReference type="EMBL" id="KZ820605">
    <property type="protein sequence ID" value="PWN46973.1"/>
    <property type="molecule type" value="Genomic_DNA"/>
</dbReference>
<proteinExistence type="predicted"/>
<name>A0ACD0NMC2_9BASI</name>
<keyword evidence="2" id="KW-1185">Reference proteome</keyword>